<evidence type="ECO:0000313" key="1">
    <source>
        <dbReference type="EMBL" id="ATR79794.1"/>
    </source>
</evidence>
<accession>A0A2D2LXP0</accession>
<gene>
    <name evidence="1" type="ORF">NP7_10545</name>
</gene>
<geneLocation type="plasmid" evidence="2">
    <name>pnp7-1</name>
</geneLocation>
<name>A0A2D2LXP0_FAUOS</name>
<dbReference type="Proteomes" id="UP000229340">
    <property type="component" value="Plasmid pNP7-1"/>
</dbReference>
<dbReference type="EMBL" id="CP024444">
    <property type="protein sequence ID" value="ATR79794.1"/>
    <property type="molecule type" value="Genomic_DNA"/>
</dbReference>
<keyword evidence="1" id="KW-0614">Plasmid</keyword>
<evidence type="ECO:0000313" key="2">
    <source>
        <dbReference type="Proteomes" id="UP000229340"/>
    </source>
</evidence>
<proteinExistence type="predicted"/>
<protein>
    <submittedName>
        <fullName evidence="1">Uncharacterized protein</fullName>
    </submittedName>
</protein>
<organism evidence="1 2">
    <name type="scientific">Faucicola osloensis</name>
    <name type="common">Moraxella osloensis</name>
    <dbReference type="NCBI Taxonomy" id="34062"/>
    <lineage>
        <taxon>Bacteria</taxon>
        <taxon>Pseudomonadati</taxon>
        <taxon>Pseudomonadota</taxon>
        <taxon>Gammaproteobacteria</taxon>
        <taxon>Moraxellales</taxon>
        <taxon>Moraxellaceae</taxon>
        <taxon>Faucicola</taxon>
    </lineage>
</organism>
<reference evidence="2" key="1">
    <citation type="submission" date="2017-10" db="EMBL/GenBank/DDBJ databases">
        <title>Complete genome sequence of Moraxella osloensis NP7 isolated from human skin.</title>
        <authorList>
            <person name="Lee K."/>
            <person name="Lim J.Y."/>
            <person name="Hwang I."/>
        </authorList>
    </citation>
    <scope>NUCLEOTIDE SEQUENCE [LARGE SCALE GENOMIC DNA]</scope>
    <source>
        <strain evidence="2">NP7</strain>
        <plasmid evidence="2">pnp7-1</plasmid>
    </source>
</reference>
<dbReference type="AlphaFoldDB" id="A0A2D2LXP0"/>
<sequence length="59" mass="6335">MVVTNLIISQATINQSQAIKNQLAQVGFFGQKCAGVVDLFQAMANTKKPLKVGKKMGEP</sequence>